<dbReference type="SUPFAM" id="SSF55729">
    <property type="entry name" value="Acyl-CoA N-acyltransferases (Nat)"/>
    <property type="match status" value="1"/>
</dbReference>
<dbReference type="InterPro" id="IPR011761">
    <property type="entry name" value="ATP-grasp"/>
</dbReference>
<reference evidence="4 5" key="1">
    <citation type="submission" date="2018-03" db="EMBL/GenBank/DDBJ databases">
        <title>Genomic Encyclopedia of Archaeal and Bacterial Type Strains, Phase II (KMG-II): from individual species to whole genera.</title>
        <authorList>
            <person name="Goeker M."/>
        </authorList>
    </citation>
    <scope>NUCLEOTIDE SEQUENCE [LARGE SCALE GENOMIC DNA]</scope>
    <source>
        <strain evidence="4 5">ATCC BAA-1496</strain>
    </source>
</reference>
<dbReference type="Proteomes" id="UP000237822">
    <property type="component" value="Unassembled WGS sequence"/>
</dbReference>
<dbReference type="PROSITE" id="PS51186">
    <property type="entry name" value="GNAT"/>
    <property type="match status" value="1"/>
</dbReference>
<dbReference type="OrthoDB" id="190266at2"/>
<dbReference type="GO" id="GO:0046872">
    <property type="term" value="F:metal ion binding"/>
    <property type="evidence" value="ECO:0007669"/>
    <property type="project" value="InterPro"/>
</dbReference>
<dbReference type="Pfam" id="PF13380">
    <property type="entry name" value="CoA_binding_2"/>
    <property type="match status" value="1"/>
</dbReference>
<dbReference type="PANTHER" id="PTHR42793">
    <property type="entry name" value="COA BINDING DOMAIN CONTAINING PROTEIN"/>
    <property type="match status" value="1"/>
</dbReference>
<dbReference type="GO" id="GO:0016747">
    <property type="term" value="F:acyltransferase activity, transferring groups other than amino-acyl groups"/>
    <property type="evidence" value="ECO:0007669"/>
    <property type="project" value="InterPro"/>
</dbReference>
<accession>A0A2T0UXN8</accession>
<dbReference type="InterPro" id="IPR000182">
    <property type="entry name" value="GNAT_dom"/>
</dbReference>
<dbReference type="SUPFAM" id="SSF51735">
    <property type="entry name" value="NAD(P)-binding Rossmann-fold domains"/>
    <property type="match status" value="1"/>
</dbReference>
<keyword evidence="1" id="KW-0067">ATP-binding</keyword>
<dbReference type="PANTHER" id="PTHR42793:SF1">
    <property type="entry name" value="PEPTIDYL-LYSINE N-ACETYLTRANSFERASE PATZ"/>
    <property type="match status" value="1"/>
</dbReference>
<dbReference type="InterPro" id="IPR016181">
    <property type="entry name" value="Acyl_CoA_acyltransferase"/>
</dbReference>
<dbReference type="Gene3D" id="3.30.1490.20">
    <property type="entry name" value="ATP-grasp fold, A domain"/>
    <property type="match status" value="1"/>
</dbReference>
<gene>
    <name evidence="4" type="ORF">BCF74_10444</name>
</gene>
<dbReference type="Gene3D" id="3.40.50.720">
    <property type="entry name" value="NAD(P)-binding Rossmann-like Domain"/>
    <property type="match status" value="1"/>
</dbReference>
<organism evidence="4 5">
    <name type="scientific">Knoellia remsis</name>
    <dbReference type="NCBI Taxonomy" id="407159"/>
    <lineage>
        <taxon>Bacteria</taxon>
        <taxon>Bacillati</taxon>
        <taxon>Actinomycetota</taxon>
        <taxon>Actinomycetes</taxon>
        <taxon>Micrococcales</taxon>
        <taxon>Intrasporangiaceae</taxon>
        <taxon>Knoellia</taxon>
    </lineage>
</organism>
<dbReference type="Gene3D" id="3.40.630.30">
    <property type="match status" value="1"/>
</dbReference>
<feature type="domain" description="N-acetyltransferase" evidence="3">
    <location>
        <begin position="30"/>
        <end position="180"/>
    </location>
</feature>
<dbReference type="PROSITE" id="PS50975">
    <property type="entry name" value="ATP_GRASP"/>
    <property type="match status" value="1"/>
</dbReference>
<evidence type="ECO:0000256" key="1">
    <source>
        <dbReference type="PROSITE-ProRule" id="PRU00409"/>
    </source>
</evidence>
<dbReference type="InterPro" id="IPR036291">
    <property type="entry name" value="NAD(P)-bd_dom_sf"/>
</dbReference>
<dbReference type="InterPro" id="IPR013815">
    <property type="entry name" value="ATP_grasp_subdomain_1"/>
</dbReference>
<dbReference type="InterPro" id="IPR016102">
    <property type="entry name" value="Succinyl-CoA_synth-like"/>
</dbReference>
<dbReference type="CDD" id="cd04301">
    <property type="entry name" value="NAT_SF"/>
    <property type="match status" value="1"/>
</dbReference>
<evidence type="ECO:0000313" key="5">
    <source>
        <dbReference type="Proteomes" id="UP000237822"/>
    </source>
</evidence>
<dbReference type="SUPFAM" id="SSF52210">
    <property type="entry name" value="Succinyl-CoA synthetase domains"/>
    <property type="match status" value="2"/>
</dbReference>
<dbReference type="GO" id="GO:0005524">
    <property type="term" value="F:ATP binding"/>
    <property type="evidence" value="ECO:0007669"/>
    <property type="project" value="UniProtKB-UniRule"/>
</dbReference>
<dbReference type="Pfam" id="PF13549">
    <property type="entry name" value="ATP-grasp_5"/>
    <property type="match status" value="1"/>
</dbReference>
<sequence>MGAMGTGNELPPGYPVQWEADVVLRDGSVAHLRPIKPSDTAGIHAFHARQSEESIYLRFFAPLRRLSDKDVHRFTHVDYEDRVALVLTLRDEIIGIGRYDRVSPTSAEVAFNVSDHYQGKGIGSVLLEHLAAIAQEFGITRFTAEVLPQNRKMLAVFSDAGYEVSRKVEDGVVSLHFDIEPTDRSKAVAMSREHRAEALSVSRILRPQVVAVIGAGRSPDSMGHHFLGNLLDAGFTGTVHPVNARAKKILGRTAYDTIADVPGPVDLAVVAVPAEKVLGVVDECAAAGVDALLVVSAGFAERADGEGDDRQAELVRRVRGSGMRIVGPNSFGIINTDAEVRLNASLSPSLPPAGRLGLFAQSGALGIAVLASAERRGLGLSTFASAGNRIDVSGNDFMQYWIDDDATEAVGLYLESMGNPRKFSRIARNLGRIKPVIVVRSGVSAYGVPPGHRVRRTKARPEVFAAMLGQAGVIQVSNVHQLFDVAQLVVHQPLPAGRRVAVVGNSSALGALSAGALAGRGLEVTHGPVNLPSDATAEQFRAALDEAFADPDVDSVFTCFIPPIVAHDEEVTEAVRAAARQSEKTCVATFLGMSGVSPDSHLAEGGESHQAIPVYAMPEDAAYALGKATKYAQWRGKDHGEPVAPTGINRRVAEDVVQTVLSVSPEGRRLDPDETSALLAAYGIEVWPTRRVATVDDAVAAAEDIGYPVVLKSTAPMLRHQGGVTGVRVDLANEQAVREAWASLHERLSPLAAGQLEVQRMATPGVACVVTADEDPLFGPVVSFGVAGLPTELLDDISHRIPPLTDVAVSELISSVKAAPVLHGHRGSTPVHRAALADLIARVSVISDDMPEIESLRLAPVNAHPGGVEVLGAEVTVAPMERRTDPGRRSLT</sequence>
<proteinExistence type="predicted"/>
<dbReference type="SUPFAM" id="SSF56059">
    <property type="entry name" value="Glutathione synthetase ATP-binding domain-like"/>
    <property type="match status" value="1"/>
</dbReference>
<dbReference type="InterPro" id="IPR003781">
    <property type="entry name" value="CoA-bd"/>
</dbReference>
<dbReference type="Pfam" id="PF00583">
    <property type="entry name" value="Acetyltransf_1"/>
    <property type="match status" value="1"/>
</dbReference>
<feature type="domain" description="ATP-grasp" evidence="2">
    <location>
        <begin position="676"/>
        <end position="729"/>
    </location>
</feature>
<keyword evidence="1" id="KW-0547">Nucleotide-binding</keyword>
<dbReference type="SMART" id="SM00881">
    <property type="entry name" value="CoA_binding"/>
    <property type="match status" value="1"/>
</dbReference>
<name>A0A2T0UXN8_9MICO</name>
<evidence type="ECO:0000259" key="2">
    <source>
        <dbReference type="PROSITE" id="PS50975"/>
    </source>
</evidence>
<evidence type="ECO:0000313" key="4">
    <source>
        <dbReference type="EMBL" id="PRY62608.1"/>
    </source>
</evidence>
<keyword evidence="5" id="KW-1185">Reference proteome</keyword>
<comment type="caution">
    <text evidence="4">The sequence shown here is derived from an EMBL/GenBank/DDBJ whole genome shotgun (WGS) entry which is preliminary data.</text>
</comment>
<dbReference type="InterPro" id="IPR032875">
    <property type="entry name" value="Succ_CoA_lig_flav_dom"/>
</dbReference>
<evidence type="ECO:0000259" key="3">
    <source>
        <dbReference type="PROSITE" id="PS51186"/>
    </source>
</evidence>
<dbReference type="AlphaFoldDB" id="A0A2T0UXN8"/>
<dbReference type="Pfam" id="PF13607">
    <property type="entry name" value="Succ_CoA_lig"/>
    <property type="match status" value="1"/>
</dbReference>
<dbReference type="Gene3D" id="3.30.470.20">
    <property type="entry name" value="ATP-grasp fold, B domain"/>
    <property type="match status" value="1"/>
</dbReference>
<protein>
    <submittedName>
        <fullName evidence="4">Acyl-CoA synthetase (NDP forming)</fullName>
    </submittedName>
</protein>
<dbReference type="EMBL" id="PVTI01000004">
    <property type="protein sequence ID" value="PRY62608.1"/>
    <property type="molecule type" value="Genomic_DNA"/>
</dbReference>
<dbReference type="Gene3D" id="3.40.50.261">
    <property type="entry name" value="Succinyl-CoA synthetase domains"/>
    <property type="match status" value="2"/>
</dbReference>